<gene>
    <name evidence="12" type="ORF">H2204_008022</name>
</gene>
<organism evidence="12">
    <name type="scientific">Knufia peltigerae</name>
    <dbReference type="NCBI Taxonomy" id="1002370"/>
    <lineage>
        <taxon>Eukaryota</taxon>
        <taxon>Fungi</taxon>
        <taxon>Dikarya</taxon>
        <taxon>Ascomycota</taxon>
        <taxon>Pezizomycotina</taxon>
        <taxon>Eurotiomycetes</taxon>
        <taxon>Chaetothyriomycetidae</taxon>
        <taxon>Chaetothyriales</taxon>
        <taxon>Trichomeriaceae</taxon>
        <taxon>Knufia</taxon>
    </lineage>
</organism>
<dbReference type="InterPro" id="IPR036938">
    <property type="entry name" value="PAP2/HPO_sf"/>
</dbReference>
<feature type="transmembrane region" description="Helical" evidence="8">
    <location>
        <begin position="322"/>
        <end position="343"/>
    </location>
</feature>
<keyword evidence="6 8" id="KW-1133">Transmembrane helix</keyword>
<feature type="transmembrane region" description="Helical" evidence="8">
    <location>
        <begin position="219"/>
        <end position="240"/>
    </location>
</feature>
<reference evidence="12" key="1">
    <citation type="submission" date="2022-10" db="EMBL/GenBank/DDBJ databases">
        <title>Culturing micro-colonial fungi from biological soil crusts in the Mojave desert and describing Neophaeococcomyces mojavensis, and introducing the new genera and species Taxawa tesnikishii.</title>
        <authorList>
            <person name="Kurbessoian T."/>
            <person name="Stajich J.E."/>
        </authorList>
    </citation>
    <scope>NUCLEOTIDE SEQUENCE</scope>
    <source>
        <strain evidence="12">TK_35</strain>
    </source>
</reference>
<dbReference type="SUPFAM" id="SSF48317">
    <property type="entry name" value="Acid phosphatase/Vanadium-dependent haloperoxidase"/>
    <property type="match status" value="1"/>
</dbReference>
<dbReference type="CDD" id="cd16017">
    <property type="entry name" value="LptA"/>
    <property type="match status" value="1"/>
</dbReference>
<keyword evidence="2" id="KW-1003">Cell membrane</keyword>
<dbReference type="SUPFAM" id="SSF53649">
    <property type="entry name" value="Alkaline phosphatase-like"/>
    <property type="match status" value="1"/>
</dbReference>
<feature type="transmembrane region" description="Helical" evidence="8">
    <location>
        <begin position="108"/>
        <end position="129"/>
    </location>
</feature>
<evidence type="ECO:0000259" key="9">
    <source>
        <dbReference type="Pfam" id="PF00884"/>
    </source>
</evidence>
<dbReference type="AlphaFoldDB" id="A0AA39CXF4"/>
<evidence type="ECO:0000259" key="10">
    <source>
        <dbReference type="Pfam" id="PF01569"/>
    </source>
</evidence>
<name>A0AA39CXF4_9EURO</name>
<evidence type="ECO:0000256" key="2">
    <source>
        <dbReference type="ARBA" id="ARBA00022475"/>
    </source>
</evidence>
<dbReference type="InterPro" id="IPR058130">
    <property type="entry name" value="PEA_transf_C"/>
</dbReference>
<evidence type="ECO:0000259" key="11">
    <source>
        <dbReference type="Pfam" id="PF08019"/>
    </source>
</evidence>
<evidence type="ECO:0000256" key="8">
    <source>
        <dbReference type="SAM" id="Phobius"/>
    </source>
</evidence>
<keyword evidence="7 8" id="KW-0472">Membrane</keyword>
<feature type="transmembrane region" description="Helical" evidence="8">
    <location>
        <begin position="261"/>
        <end position="282"/>
    </location>
</feature>
<evidence type="ECO:0000256" key="1">
    <source>
        <dbReference type="ARBA" id="ARBA00004429"/>
    </source>
</evidence>
<dbReference type="InterPro" id="IPR000917">
    <property type="entry name" value="Sulfatase_N"/>
</dbReference>
<feature type="transmembrane region" description="Helical" evidence="8">
    <location>
        <begin position="294"/>
        <end position="315"/>
    </location>
</feature>
<comment type="subcellular location">
    <subcellularLocation>
        <location evidence="1">Cell inner membrane</location>
        <topology evidence="1">Multi-pass membrane protein</topology>
    </subcellularLocation>
</comment>
<evidence type="ECO:0000256" key="4">
    <source>
        <dbReference type="ARBA" id="ARBA00022679"/>
    </source>
</evidence>
<dbReference type="InterPro" id="IPR012549">
    <property type="entry name" value="EptA-like_N"/>
</dbReference>
<dbReference type="PANTHER" id="PTHR30443">
    <property type="entry name" value="INNER MEMBRANE PROTEIN"/>
    <property type="match status" value="1"/>
</dbReference>
<feature type="transmembrane region" description="Helical" evidence="8">
    <location>
        <begin position="21"/>
        <end position="43"/>
    </location>
</feature>
<feature type="transmembrane region" description="Helical" evidence="8">
    <location>
        <begin position="157"/>
        <end position="180"/>
    </location>
</feature>
<dbReference type="PANTHER" id="PTHR30443:SF0">
    <property type="entry name" value="PHOSPHOETHANOLAMINE TRANSFERASE EPTA"/>
    <property type="match status" value="1"/>
</dbReference>
<evidence type="ECO:0000313" key="12">
    <source>
        <dbReference type="EMBL" id="KAJ9631576.1"/>
    </source>
</evidence>
<dbReference type="EMBL" id="JAPDRN010000056">
    <property type="protein sequence ID" value="KAJ9631576.1"/>
    <property type="molecule type" value="Genomic_DNA"/>
</dbReference>
<sequence>MPARPLAPAVSFAPSLLASRFAVTHLWLPSVIGVAMFTLLMGFGGDQWLADQLFRLEGGHWALQDAWLTRSVVHKAGKWLSTTAALVAMLLCFHHWRRGRDRTLRWALLYVVMAVALGTGLISLLKSLVPMDCPWDLLRYGGHEPFVGLFSSRPTSMAARACFPAGHASAGYAWLCLYFFALLWRPAWRWAGLWIGLGSGLVFGIGQQLRGAHFLSHDVATALICWLLSLGLGDGMNASVQRSLRLPTLASIRAWRPQLSTESLIVLTSLFFAVAGNGLFWHSAMASHPGSLRYALSLLLLLLGAHGVLLGILVWRWNAKVVISVLLLVTAFAAHYMSRYHIYLDADMLRNVLATDPKESRELMTVSLLWPVLLLAALPMVVLWRVELRRRSWGRSLLWRIGFLLVAAATALGGALVSFQDVSALMRNQREVRYLATPANVLLGLPRALRGDNPVQRAPKLPIGTDAKATPRAPTSKPRLLVIVMGETVRAQNWGLNGGRNTTPELAQAAVVNFPDMHSCGTSTEVSLPCLFSPWGRHEYDEKKIRAHQSLLHVLNRAGIAPLWRDNQSGCKGVCEGLDFQSLSDATTPGLCADGRCMDEILLQDLATQVRARPGDRVVVMHQLGNHGPAYFERYPPAFRRFTPTCDTRDIGRCTREEITNSYDNAVLYTDHFLSKTIGTLQGLQDYDTAMIYLSDHGESLGEKGLYLHGVPYAIAPAEQTRVPMTMWFSPGFASSRGLDLQCVRKRSASYTDHDNLFPSVLGLMQVKTSLYERDRDLFANCES</sequence>
<dbReference type="InterPro" id="IPR000326">
    <property type="entry name" value="PAP2/HPO"/>
</dbReference>
<keyword evidence="3" id="KW-0997">Cell inner membrane</keyword>
<dbReference type="GO" id="GO:0016776">
    <property type="term" value="F:phosphotransferase activity, phosphate group as acceptor"/>
    <property type="evidence" value="ECO:0007669"/>
    <property type="project" value="TreeGrafter"/>
</dbReference>
<dbReference type="Pfam" id="PF08019">
    <property type="entry name" value="EptA_B_N"/>
    <property type="match status" value="1"/>
</dbReference>
<keyword evidence="4" id="KW-0808">Transferase</keyword>
<protein>
    <recommendedName>
        <fullName evidence="13">Phosphoethanolamine transferase</fullName>
    </recommendedName>
</protein>
<feature type="transmembrane region" description="Helical" evidence="8">
    <location>
        <begin position="79"/>
        <end position="96"/>
    </location>
</feature>
<proteinExistence type="predicted"/>
<feature type="domain" description="Sulfatase N-terminal" evidence="9">
    <location>
        <begin position="480"/>
        <end position="767"/>
    </location>
</feature>
<dbReference type="NCBIfam" id="NF028537">
    <property type="entry name" value="P_eth_NH2_trans"/>
    <property type="match status" value="1"/>
</dbReference>
<feature type="transmembrane region" description="Helical" evidence="8">
    <location>
        <begin position="397"/>
        <end position="419"/>
    </location>
</feature>
<dbReference type="InterPro" id="IPR040423">
    <property type="entry name" value="PEA_transferase"/>
</dbReference>
<accession>A0AA39CXF4</accession>
<dbReference type="InterPro" id="IPR017850">
    <property type="entry name" value="Alkaline_phosphatase_core_sf"/>
</dbReference>
<feature type="transmembrane region" description="Helical" evidence="8">
    <location>
        <begin position="187"/>
        <end position="207"/>
    </location>
</feature>
<dbReference type="Pfam" id="PF00884">
    <property type="entry name" value="Sulfatase"/>
    <property type="match status" value="1"/>
</dbReference>
<feature type="domain" description="Phosphoethanolamine transferase N-terminal" evidence="11">
    <location>
        <begin position="305"/>
        <end position="447"/>
    </location>
</feature>
<dbReference type="CDD" id="cd03396">
    <property type="entry name" value="PAP2_like_6"/>
    <property type="match status" value="1"/>
</dbReference>
<evidence type="ECO:0000256" key="7">
    <source>
        <dbReference type="ARBA" id="ARBA00023136"/>
    </source>
</evidence>
<dbReference type="Pfam" id="PF01569">
    <property type="entry name" value="PAP2"/>
    <property type="match status" value="1"/>
</dbReference>
<dbReference type="Gene3D" id="3.40.720.10">
    <property type="entry name" value="Alkaline Phosphatase, subunit A"/>
    <property type="match status" value="1"/>
</dbReference>
<dbReference type="GO" id="GO:0005886">
    <property type="term" value="C:plasma membrane"/>
    <property type="evidence" value="ECO:0007669"/>
    <property type="project" value="UniProtKB-SubCell"/>
</dbReference>
<evidence type="ECO:0000256" key="6">
    <source>
        <dbReference type="ARBA" id="ARBA00022989"/>
    </source>
</evidence>
<keyword evidence="5 8" id="KW-0812">Transmembrane</keyword>
<feature type="transmembrane region" description="Helical" evidence="8">
    <location>
        <begin position="363"/>
        <end position="385"/>
    </location>
</feature>
<evidence type="ECO:0000256" key="5">
    <source>
        <dbReference type="ARBA" id="ARBA00022692"/>
    </source>
</evidence>
<evidence type="ECO:0000256" key="3">
    <source>
        <dbReference type="ARBA" id="ARBA00022519"/>
    </source>
</evidence>
<evidence type="ECO:0008006" key="13">
    <source>
        <dbReference type="Google" id="ProtNLM"/>
    </source>
</evidence>
<comment type="caution">
    <text evidence="12">The sequence shown here is derived from an EMBL/GenBank/DDBJ whole genome shotgun (WGS) entry which is preliminary data.</text>
</comment>
<feature type="domain" description="Phosphatidic acid phosphatase type 2/haloperoxidase" evidence="10">
    <location>
        <begin position="108"/>
        <end position="230"/>
    </location>
</feature>